<evidence type="ECO:0008006" key="3">
    <source>
        <dbReference type="Google" id="ProtNLM"/>
    </source>
</evidence>
<dbReference type="AlphaFoldDB" id="A0A1V4BL69"/>
<reference evidence="1 2" key="1">
    <citation type="submission" date="2017-02" db="EMBL/GenBank/DDBJ databases">
        <title>Genome sequence of Microcystis aeruginosa KW.</title>
        <authorList>
            <person name="Oh H.-M."/>
            <person name="Ahn C.-Y."/>
            <person name="Jeong H."/>
            <person name="Srivastava A."/>
            <person name="Lee H.-G."/>
            <person name="Kang S.-R."/>
        </authorList>
    </citation>
    <scope>NUCLEOTIDE SEQUENCE [LARGE SCALE GENOMIC DNA]</scope>
    <source>
        <strain evidence="1 2">KW</strain>
    </source>
</reference>
<dbReference type="RefSeq" id="WP_170915603.1">
    <property type="nucleotide sequence ID" value="NZ_MVGR01000006.1"/>
</dbReference>
<dbReference type="EMBL" id="MVGR01000006">
    <property type="protein sequence ID" value="OPF14612.1"/>
    <property type="molecule type" value="Genomic_DNA"/>
</dbReference>
<sequence length="80" mass="8302">MLPQGDSNFILELPGIGNYPLVAGTTFDLLSVNAGLGFSNFRVSGIDPAEMLDPTNPTAFVTGITFTAPGTVSSRAKLIS</sequence>
<proteinExistence type="predicted"/>
<protein>
    <recommendedName>
        <fullName evidence="3">PEP-CTERM sorting domain-containing protein</fullName>
    </recommendedName>
</protein>
<evidence type="ECO:0000313" key="2">
    <source>
        <dbReference type="Proteomes" id="UP000189835"/>
    </source>
</evidence>
<accession>A0A1V4BL69</accession>
<comment type="caution">
    <text evidence="1">The sequence shown here is derived from an EMBL/GenBank/DDBJ whole genome shotgun (WGS) entry which is preliminary data.</text>
</comment>
<evidence type="ECO:0000313" key="1">
    <source>
        <dbReference type="EMBL" id="OPF14612.1"/>
    </source>
</evidence>
<name>A0A1V4BL69_MICAE</name>
<dbReference type="Proteomes" id="UP000189835">
    <property type="component" value="Unassembled WGS sequence"/>
</dbReference>
<gene>
    <name evidence="1" type="ORF">B1L04_28855</name>
</gene>
<organism evidence="1 2">
    <name type="scientific">Microcystis aeruginosa KW</name>
    <dbReference type="NCBI Taxonomy" id="1960155"/>
    <lineage>
        <taxon>Bacteria</taxon>
        <taxon>Bacillati</taxon>
        <taxon>Cyanobacteriota</taxon>
        <taxon>Cyanophyceae</taxon>
        <taxon>Oscillatoriophycideae</taxon>
        <taxon>Chroococcales</taxon>
        <taxon>Microcystaceae</taxon>
        <taxon>Microcystis</taxon>
    </lineage>
</organism>